<dbReference type="Pfam" id="PF00010">
    <property type="entry name" value="HLH"/>
    <property type="match status" value="1"/>
</dbReference>
<evidence type="ECO:0000256" key="1">
    <source>
        <dbReference type="ARBA" id="ARBA00004123"/>
    </source>
</evidence>
<evidence type="ECO:0000313" key="9">
    <source>
        <dbReference type="Proteomes" id="UP000078561"/>
    </source>
</evidence>
<dbReference type="EMBL" id="LT550481">
    <property type="protein sequence ID" value="SAL95843.1"/>
    <property type="molecule type" value="Genomic_DNA"/>
</dbReference>
<keyword evidence="3" id="KW-0238">DNA-binding</keyword>
<dbReference type="GO" id="GO:0000981">
    <property type="term" value="F:DNA-binding transcription factor activity, RNA polymerase II-specific"/>
    <property type="evidence" value="ECO:0007669"/>
    <property type="project" value="TreeGrafter"/>
</dbReference>
<dbReference type="InterPro" id="IPR036638">
    <property type="entry name" value="HLH_DNA-bd_sf"/>
</dbReference>
<keyword evidence="5" id="KW-0539">Nucleus</keyword>
<keyword evidence="4" id="KW-0804">Transcription</keyword>
<evidence type="ECO:0000256" key="3">
    <source>
        <dbReference type="ARBA" id="ARBA00023125"/>
    </source>
</evidence>
<dbReference type="SMART" id="SM00353">
    <property type="entry name" value="HLH"/>
    <property type="match status" value="1"/>
</dbReference>
<feature type="region of interest" description="Disordered" evidence="6">
    <location>
        <begin position="26"/>
        <end position="54"/>
    </location>
</feature>
<dbReference type="SUPFAM" id="SSF47459">
    <property type="entry name" value="HLH, helix-loop-helix DNA-binding domain"/>
    <property type="match status" value="1"/>
</dbReference>
<dbReference type="GO" id="GO:0046983">
    <property type="term" value="F:protein dimerization activity"/>
    <property type="evidence" value="ECO:0007669"/>
    <property type="project" value="InterPro"/>
</dbReference>
<gene>
    <name evidence="8" type="primary">ABSGL_01184.1 scaffold 1223</name>
</gene>
<dbReference type="GO" id="GO:0005634">
    <property type="term" value="C:nucleus"/>
    <property type="evidence" value="ECO:0007669"/>
    <property type="project" value="UniProtKB-SubCell"/>
</dbReference>
<keyword evidence="2" id="KW-0805">Transcription regulation</keyword>
<feature type="compositionally biased region" description="Low complexity" evidence="6">
    <location>
        <begin position="94"/>
        <end position="114"/>
    </location>
</feature>
<feature type="region of interest" description="Disordered" evidence="6">
    <location>
        <begin position="66"/>
        <end position="145"/>
    </location>
</feature>
<dbReference type="PROSITE" id="PS50888">
    <property type="entry name" value="BHLH"/>
    <property type="match status" value="1"/>
</dbReference>
<dbReference type="InterPro" id="IPR052207">
    <property type="entry name" value="Max-like/E-box_TFs"/>
</dbReference>
<feature type="domain" description="BHLH" evidence="7">
    <location>
        <begin position="296"/>
        <end position="347"/>
    </location>
</feature>
<feature type="compositionally biased region" description="Low complexity" evidence="6">
    <location>
        <begin position="128"/>
        <end position="145"/>
    </location>
</feature>
<name>A0A163IX39_ABSGL</name>
<dbReference type="CDD" id="cd11405">
    <property type="entry name" value="bHLHzip_MLXIP_like"/>
    <property type="match status" value="1"/>
</dbReference>
<feature type="region of interest" description="Disordered" evidence="6">
    <location>
        <begin position="159"/>
        <end position="183"/>
    </location>
</feature>
<feature type="compositionally biased region" description="Low complexity" evidence="6">
    <location>
        <begin position="161"/>
        <end position="174"/>
    </location>
</feature>
<keyword evidence="9" id="KW-1185">Reference proteome</keyword>
<dbReference type="Gene3D" id="4.10.280.10">
    <property type="entry name" value="Helix-loop-helix DNA-binding domain"/>
    <property type="match status" value="1"/>
</dbReference>
<reference evidence="8" key="1">
    <citation type="submission" date="2016-04" db="EMBL/GenBank/DDBJ databases">
        <authorList>
            <person name="Evans L.H."/>
            <person name="Alamgir A."/>
            <person name="Owens N."/>
            <person name="Weber N.D."/>
            <person name="Virtaneva K."/>
            <person name="Barbian K."/>
            <person name="Babar A."/>
            <person name="Rosenke K."/>
        </authorList>
    </citation>
    <scope>NUCLEOTIDE SEQUENCE [LARGE SCALE GENOMIC DNA]</scope>
    <source>
        <strain evidence="8">CBS 101.48</strain>
    </source>
</reference>
<evidence type="ECO:0000256" key="6">
    <source>
        <dbReference type="SAM" id="MobiDB-lite"/>
    </source>
</evidence>
<dbReference type="PANTHER" id="PTHR15741">
    <property type="entry name" value="BASIC HELIX-LOOP-HELIX ZIP TRANSCRIPTION FACTOR"/>
    <property type="match status" value="1"/>
</dbReference>
<evidence type="ECO:0000256" key="2">
    <source>
        <dbReference type="ARBA" id="ARBA00023015"/>
    </source>
</evidence>
<dbReference type="PANTHER" id="PTHR15741:SF27">
    <property type="entry name" value="TRANSCRIPTION FACTOR AP-4"/>
    <property type="match status" value="1"/>
</dbReference>
<feature type="region of interest" description="Disordered" evidence="6">
    <location>
        <begin position="223"/>
        <end position="282"/>
    </location>
</feature>
<dbReference type="OMA" id="DESYMAN"/>
<dbReference type="Proteomes" id="UP000078561">
    <property type="component" value="Unassembled WGS sequence"/>
</dbReference>
<evidence type="ECO:0000313" key="8">
    <source>
        <dbReference type="EMBL" id="SAL95843.1"/>
    </source>
</evidence>
<dbReference type="AlphaFoldDB" id="A0A163IX39"/>
<sequence>MSEMTLSNSSSNHQYDYMVNINPSMVQKVSSPEDMNTSPSVSYDDSTQPYPYQEYAFQPMPLAYPPVYPVTRFDQPPATTYYDPQRLVQPHPNSPDSVSSRSSPPTPPSSTTNSKTIQAPTVITMHPSSSTSTTSSTSSSVTTSMSTPYTNQLLTAQALDTSSSSPSNTTSASSPMINPLVPSTFTNATTARVKETIARANSVPMEFYHTEFLEYSKETYERKMDAKRNKRKRPSQPHQRDKDTPYQPARDAPKQNSNKRVKKEKETVDESDDDVDDEEDEMDKMVNTQGLCNTELRRQIHIQSEQKRRAQIKDGFDELRKHLPGCNNKKMSKAALLTRTVQQLQHLKVMQTELLSEVERLVQENDNLKKFQHGVLQRQAMEKMYNF</sequence>
<protein>
    <recommendedName>
        <fullName evidence="7">BHLH domain-containing protein</fullName>
    </recommendedName>
</protein>
<dbReference type="STRING" id="4829.A0A163IX39"/>
<evidence type="ECO:0000256" key="4">
    <source>
        <dbReference type="ARBA" id="ARBA00023163"/>
    </source>
</evidence>
<accession>A0A163IX39</accession>
<dbReference type="InParanoid" id="A0A163IX39"/>
<feature type="compositionally biased region" description="Polar residues" evidence="6">
    <location>
        <begin position="26"/>
        <end position="50"/>
    </location>
</feature>
<dbReference type="GO" id="GO:0000978">
    <property type="term" value="F:RNA polymerase II cis-regulatory region sequence-specific DNA binding"/>
    <property type="evidence" value="ECO:0007669"/>
    <property type="project" value="TreeGrafter"/>
</dbReference>
<evidence type="ECO:0000256" key="5">
    <source>
        <dbReference type="ARBA" id="ARBA00023242"/>
    </source>
</evidence>
<dbReference type="InterPro" id="IPR011598">
    <property type="entry name" value="bHLH_dom"/>
</dbReference>
<feature type="compositionally biased region" description="Acidic residues" evidence="6">
    <location>
        <begin position="269"/>
        <end position="282"/>
    </location>
</feature>
<proteinExistence type="predicted"/>
<evidence type="ECO:0000259" key="7">
    <source>
        <dbReference type="PROSITE" id="PS50888"/>
    </source>
</evidence>
<dbReference type="OrthoDB" id="5778525at2759"/>
<organism evidence="8">
    <name type="scientific">Absidia glauca</name>
    <name type="common">Pin mould</name>
    <dbReference type="NCBI Taxonomy" id="4829"/>
    <lineage>
        <taxon>Eukaryota</taxon>
        <taxon>Fungi</taxon>
        <taxon>Fungi incertae sedis</taxon>
        <taxon>Mucoromycota</taxon>
        <taxon>Mucoromycotina</taxon>
        <taxon>Mucoromycetes</taxon>
        <taxon>Mucorales</taxon>
        <taxon>Cunninghamellaceae</taxon>
        <taxon>Absidia</taxon>
    </lineage>
</organism>
<comment type="subcellular location">
    <subcellularLocation>
        <location evidence="1">Nucleus</location>
    </subcellularLocation>
</comment>